<dbReference type="PANTHER" id="PTHR12526:SF638">
    <property type="entry name" value="SPORE COAT PROTEIN SA"/>
    <property type="match status" value="1"/>
</dbReference>
<dbReference type="CDD" id="cd03801">
    <property type="entry name" value="GT4_PimA-like"/>
    <property type="match status" value="1"/>
</dbReference>
<dbReference type="EMBL" id="CP151919">
    <property type="protein sequence ID" value="XAD53545.1"/>
    <property type="molecule type" value="Genomic_DNA"/>
</dbReference>
<protein>
    <submittedName>
        <fullName evidence="3">Glycosyltransferase family 4 protein</fullName>
        <ecNumber evidence="3">2.4.-.-</ecNumber>
    </submittedName>
</protein>
<keyword evidence="3" id="KW-0328">Glycosyltransferase</keyword>
<dbReference type="Pfam" id="PF00534">
    <property type="entry name" value="Glycos_transf_1"/>
    <property type="match status" value="1"/>
</dbReference>
<organism evidence="3 4">
    <name type="scientific">Salinicola lusitanus</name>
    <dbReference type="NCBI Taxonomy" id="1949085"/>
    <lineage>
        <taxon>Bacteria</taxon>
        <taxon>Pseudomonadati</taxon>
        <taxon>Pseudomonadota</taxon>
        <taxon>Gammaproteobacteria</taxon>
        <taxon>Oceanospirillales</taxon>
        <taxon>Halomonadaceae</taxon>
        <taxon>Salinicola</taxon>
    </lineage>
</organism>
<feature type="domain" description="Glycosyltransferase subfamily 4-like N-terminal" evidence="2">
    <location>
        <begin position="21"/>
        <end position="182"/>
    </location>
</feature>
<dbReference type="SUPFAM" id="SSF53756">
    <property type="entry name" value="UDP-Glycosyltransferase/glycogen phosphorylase"/>
    <property type="match status" value="1"/>
</dbReference>
<feature type="domain" description="Glycosyl transferase family 1" evidence="1">
    <location>
        <begin position="200"/>
        <end position="355"/>
    </location>
</feature>
<dbReference type="InterPro" id="IPR028098">
    <property type="entry name" value="Glyco_trans_4-like_N"/>
</dbReference>
<keyword evidence="3" id="KW-0808">Transferase</keyword>
<dbReference type="GO" id="GO:0016757">
    <property type="term" value="F:glycosyltransferase activity"/>
    <property type="evidence" value="ECO:0007669"/>
    <property type="project" value="UniProtKB-KW"/>
</dbReference>
<keyword evidence="4" id="KW-1185">Reference proteome</keyword>
<evidence type="ECO:0000313" key="3">
    <source>
        <dbReference type="EMBL" id="XAD53545.1"/>
    </source>
</evidence>
<dbReference type="Gene3D" id="3.40.50.2000">
    <property type="entry name" value="Glycogen Phosphorylase B"/>
    <property type="match status" value="2"/>
</dbReference>
<gene>
    <name evidence="3" type="ORF">AAGT95_17110</name>
</gene>
<dbReference type="RefSeq" id="WP_342594591.1">
    <property type="nucleotide sequence ID" value="NZ_CP151919.1"/>
</dbReference>
<accession>A0ABZ3CQT3</accession>
<evidence type="ECO:0000313" key="4">
    <source>
        <dbReference type="Proteomes" id="UP001453229"/>
    </source>
</evidence>
<dbReference type="InterPro" id="IPR001296">
    <property type="entry name" value="Glyco_trans_1"/>
</dbReference>
<reference evidence="3 4" key="1">
    <citation type="submission" date="2024-04" db="EMBL/GenBank/DDBJ databases">
        <title>Salinicola lusitanus LLJ914,a marine bacterium isolated from the Okinawa Trough.</title>
        <authorList>
            <person name="Li J."/>
        </authorList>
    </citation>
    <scope>NUCLEOTIDE SEQUENCE [LARGE SCALE GENOMIC DNA]</scope>
    <source>
        <strain evidence="3 4">LLJ914</strain>
    </source>
</reference>
<evidence type="ECO:0000259" key="2">
    <source>
        <dbReference type="Pfam" id="PF13439"/>
    </source>
</evidence>
<dbReference type="Proteomes" id="UP001453229">
    <property type="component" value="Chromosome"/>
</dbReference>
<proteinExistence type="predicted"/>
<evidence type="ECO:0000259" key="1">
    <source>
        <dbReference type="Pfam" id="PF00534"/>
    </source>
</evidence>
<dbReference type="PANTHER" id="PTHR12526">
    <property type="entry name" value="GLYCOSYLTRANSFERASE"/>
    <property type="match status" value="1"/>
</dbReference>
<sequence>MNFSKLPLSVVQIVRDIGPGGGINGVAYNLGIQFKRKGIETRNLTLGKSKKEPMGRSIFFSKIKLMKEVVQFTVFGTFRARRRFLKSSDQSIVLCHADVLYGDVYVNHGLHLAMLKRSENRFRIIVRNPFHLFLLLREWLRFYFNIHSVIVCFSDREKRELLEVYPKIKSEVVVIPNGIDLDVYRPGLPQDSCGLRLSFGLDLEDLCLIFVGHEFDRKGLKLVIEALALLPKHVKLVVVGGGSQSKIDQYKKIAEKLAVENRVKFLGQRSDVAALLNMCDLFVLPSFYETWALVGVESMACGLPVLMCPVGGISEYLHDGHNGFEITRDPKDIADKVKYFIDVPSAVSRMGEKAISTARQYAWSSVADSYIALFHKISCDKRNRANR</sequence>
<name>A0ABZ3CQT3_9GAMM</name>
<dbReference type="Pfam" id="PF13439">
    <property type="entry name" value="Glyco_transf_4"/>
    <property type="match status" value="1"/>
</dbReference>
<dbReference type="EC" id="2.4.-.-" evidence="3"/>